<reference evidence="2 3" key="1">
    <citation type="submission" date="2018-11" db="EMBL/GenBank/DDBJ databases">
        <title>Genome assembly of Steccherinum ochraceum LE-BIN_3174, the white-rot fungus of the Steccherinaceae family (The Residual Polyporoid clade, Polyporales, Basidiomycota).</title>
        <authorList>
            <person name="Fedorova T.V."/>
            <person name="Glazunova O.A."/>
            <person name="Landesman E.O."/>
            <person name="Moiseenko K.V."/>
            <person name="Psurtseva N.V."/>
            <person name="Savinova O.S."/>
            <person name="Shakhova N.V."/>
            <person name="Tyazhelova T.V."/>
            <person name="Vasina D.V."/>
        </authorList>
    </citation>
    <scope>NUCLEOTIDE SEQUENCE [LARGE SCALE GENOMIC DNA]</scope>
    <source>
        <strain evidence="2 3">LE-BIN_3174</strain>
    </source>
</reference>
<evidence type="ECO:0000313" key="3">
    <source>
        <dbReference type="Proteomes" id="UP000292702"/>
    </source>
</evidence>
<accession>A0A4R0RRP9</accession>
<keyword evidence="3" id="KW-1185">Reference proteome</keyword>
<evidence type="ECO:0000313" key="2">
    <source>
        <dbReference type="EMBL" id="TCD71481.1"/>
    </source>
</evidence>
<dbReference type="EMBL" id="RWJN01000005">
    <property type="protein sequence ID" value="TCD71481.1"/>
    <property type="molecule type" value="Genomic_DNA"/>
</dbReference>
<feature type="transmembrane region" description="Helical" evidence="1">
    <location>
        <begin position="107"/>
        <end position="128"/>
    </location>
</feature>
<protein>
    <submittedName>
        <fullName evidence="2">Uncharacterized protein</fullName>
    </submittedName>
</protein>
<gene>
    <name evidence="2" type="ORF">EIP91_008861</name>
</gene>
<sequence length="228" mass="24661">MIAGFSKFINQYLAPLLSLTSLVLVVFVFLSPVSMLNTQVSLLTVRPTGDNSDGPSIFLGPLGSCERPSNDAGVNCTQPNANPKYDTSFLPGNAPDLLSAPIAATPVFIAISIAFTIAFFFMFTFTAFRHRMGKFGALFEKPDVQRASAWVGLFGFMTGLICFLITRVWFGKAVEDFNKTIISGGTNSPQLVADTSNGFIMVWVAYAFYAVPLVSSMAKLHVTATKQV</sequence>
<dbReference type="OrthoDB" id="2575000at2759"/>
<feature type="transmembrane region" description="Helical" evidence="1">
    <location>
        <begin position="149"/>
        <end position="170"/>
    </location>
</feature>
<keyword evidence="1" id="KW-0812">Transmembrane</keyword>
<dbReference type="AlphaFoldDB" id="A0A4R0RRP9"/>
<proteinExistence type="predicted"/>
<name>A0A4R0RRP9_9APHY</name>
<keyword evidence="1" id="KW-0472">Membrane</keyword>
<evidence type="ECO:0000256" key="1">
    <source>
        <dbReference type="SAM" id="Phobius"/>
    </source>
</evidence>
<keyword evidence="1" id="KW-1133">Transmembrane helix</keyword>
<organism evidence="2 3">
    <name type="scientific">Steccherinum ochraceum</name>
    <dbReference type="NCBI Taxonomy" id="92696"/>
    <lineage>
        <taxon>Eukaryota</taxon>
        <taxon>Fungi</taxon>
        <taxon>Dikarya</taxon>
        <taxon>Basidiomycota</taxon>
        <taxon>Agaricomycotina</taxon>
        <taxon>Agaricomycetes</taxon>
        <taxon>Polyporales</taxon>
        <taxon>Steccherinaceae</taxon>
        <taxon>Steccherinum</taxon>
    </lineage>
</organism>
<dbReference type="Proteomes" id="UP000292702">
    <property type="component" value="Unassembled WGS sequence"/>
</dbReference>
<comment type="caution">
    <text evidence="2">The sequence shown here is derived from an EMBL/GenBank/DDBJ whole genome shotgun (WGS) entry which is preliminary data.</text>
</comment>
<feature type="transmembrane region" description="Helical" evidence="1">
    <location>
        <begin position="12"/>
        <end position="33"/>
    </location>
</feature>
<feature type="transmembrane region" description="Helical" evidence="1">
    <location>
        <begin position="198"/>
        <end position="218"/>
    </location>
</feature>